<reference evidence="1 2" key="1">
    <citation type="journal article" date="2018" name="Nat. Biotechnol.">
        <title>A standardized bacterial taxonomy based on genome phylogeny substantially revises the tree of life.</title>
        <authorList>
            <person name="Parks D.H."/>
            <person name="Chuvochina M."/>
            <person name="Waite D.W."/>
            <person name="Rinke C."/>
            <person name="Skarshewski A."/>
            <person name="Chaumeil P.A."/>
            <person name="Hugenholtz P."/>
        </authorList>
    </citation>
    <scope>NUCLEOTIDE SEQUENCE [LARGE SCALE GENOMIC DNA]</scope>
    <source>
        <strain evidence="1">UBA11978</strain>
    </source>
</reference>
<accession>A0A350P168</accession>
<comment type="caution">
    <text evidence="1">The sequence shown here is derived from an EMBL/GenBank/DDBJ whole genome shotgun (WGS) entry which is preliminary data.</text>
</comment>
<dbReference type="AlphaFoldDB" id="A0A350P168"/>
<gene>
    <name evidence="1" type="ORF">DCW74_04775</name>
</gene>
<dbReference type="Proteomes" id="UP000263517">
    <property type="component" value="Unassembled WGS sequence"/>
</dbReference>
<evidence type="ECO:0000313" key="1">
    <source>
        <dbReference type="EMBL" id="HAW75035.1"/>
    </source>
</evidence>
<protein>
    <submittedName>
        <fullName evidence="1">Uncharacterized protein</fullName>
    </submittedName>
</protein>
<sequence>MTQQLSTLDSGQAVVYTKTNIRRAFSDFDDTDIAGMYRQEDQLLVVRNDGTQQNFAAKPVADAYKDFTSRLPNFFAYLGPNYRGPSIWRNNCYVLLKGWHYQCQGMANTFNAIAQRKWIDKFTLINDENTLISLLDRFDLGYLISPDGKLKQRTDFGLGSDLDHKDEPEPEPFCSCGSFRRQQSCLSAIRREIPDYQPCCKHIAWFKRFRDYLVKRSQLIETQRGHNATKATAWFYAPPEIGQEHGRFSIIFTKHGQNAPITKWQQYRSGEVFTEDDAWDLFDSMIDNGYVPFPHTALPSIAHAFKQS</sequence>
<proteinExistence type="predicted"/>
<name>A0A350P168_9ALTE</name>
<evidence type="ECO:0000313" key="2">
    <source>
        <dbReference type="Proteomes" id="UP000263517"/>
    </source>
</evidence>
<organism evidence="1 2">
    <name type="scientific">Alteromonas australica</name>
    <dbReference type="NCBI Taxonomy" id="589873"/>
    <lineage>
        <taxon>Bacteria</taxon>
        <taxon>Pseudomonadati</taxon>
        <taxon>Pseudomonadota</taxon>
        <taxon>Gammaproteobacteria</taxon>
        <taxon>Alteromonadales</taxon>
        <taxon>Alteromonadaceae</taxon>
        <taxon>Alteromonas/Salinimonas group</taxon>
        <taxon>Alteromonas</taxon>
    </lineage>
</organism>
<dbReference type="EMBL" id="DNAN01000164">
    <property type="protein sequence ID" value="HAW75035.1"/>
    <property type="molecule type" value="Genomic_DNA"/>
</dbReference>